<dbReference type="InterPro" id="IPR000374">
    <property type="entry name" value="PC_trans"/>
</dbReference>
<evidence type="ECO:0000256" key="11">
    <source>
        <dbReference type="ARBA" id="ARBA00022692"/>
    </source>
</evidence>
<comment type="caution">
    <text evidence="20">The sequence shown here is derived from an EMBL/GenBank/DDBJ whole genome shotgun (WGS) entry which is preliminary data.</text>
</comment>
<dbReference type="EC" id="2.7.7.41" evidence="6 18"/>
<comment type="pathway">
    <text evidence="4">Lipid metabolism.</text>
</comment>
<keyword evidence="15 19" id="KW-0472">Membrane</keyword>
<keyword evidence="13 19" id="KW-1133">Transmembrane helix</keyword>
<evidence type="ECO:0000256" key="6">
    <source>
        <dbReference type="ARBA" id="ARBA00012487"/>
    </source>
</evidence>
<evidence type="ECO:0000256" key="9">
    <source>
        <dbReference type="ARBA" id="ARBA00022516"/>
    </source>
</evidence>
<dbReference type="Pfam" id="PF01148">
    <property type="entry name" value="CTP_transf_1"/>
    <property type="match status" value="1"/>
</dbReference>
<evidence type="ECO:0000256" key="18">
    <source>
        <dbReference type="RuleBase" id="RU003938"/>
    </source>
</evidence>
<evidence type="ECO:0000256" key="12">
    <source>
        <dbReference type="ARBA" id="ARBA00022695"/>
    </source>
</evidence>
<dbReference type="UniPathway" id="UPA00557">
    <property type="reaction ID" value="UER00614"/>
</dbReference>
<evidence type="ECO:0000256" key="3">
    <source>
        <dbReference type="ARBA" id="ARBA00005119"/>
    </source>
</evidence>
<keyword evidence="12 18" id="KW-0548">Nucleotidyltransferase</keyword>
<evidence type="ECO:0000256" key="1">
    <source>
        <dbReference type="ARBA" id="ARBA00001698"/>
    </source>
</evidence>
<accession>A0A3M8QTK5</accession>
<evidence type="ECO:0000256" key="19">
    <source>
        <dbReference type="SAM" id="Phobius"/>
    </source>
</evidence>
<keyword evidence="16" id="KW-0594">Phospholipid biosynthesis</keyword>
<dbReference type="PANTHER" id="PTHR46382">
    <property type="entry name" value="PHOSPHATIDATE CYTIDYLYLTRANSFERASE"/>
    <property type="match status" value="1"/>
</dbReference>
<comment type="subcellular location">
    <subcellularLocation>
        <location evidence="2">Cell membrane</location>
        <topology evidence="2">Multi-pass membrane protein</topology>
    </subcellularLocation>
</comment>
<gene>
    <name evidence="20" type="ORF">EC580_10930</name>
</gene>
<evidence type="ECO:0000256" key="14">
    <source>
        <dbReference type="ARBA" id="ARBA00023098"/>
    </source>
</evidence>
<evidence type="ECO:0000256" key="10">
    <source>
        <dbReference type="ARBA" id="ARBA00022679"/>
    </source>
</evidence>
<reference evidence="20" key="1">
    <citation type="submission" date="2018-10" db="EMBL/GenBank/DDBJ databases">
        <title>Acidithiobacillus sulfuriphilus sp. nov.: an extremely acidophilic sulfur-oxidizing chemolithotroph isolated from a neutral pH environment.</title>
        <authorList>
            <person name="Falagan C."/>
            <person name="Moya-Beltran A."/>
            <person name="Quatrini R."/>
            <person name="Johnson D.B."/>
        </authorList>
    </citation>
    <scope>NUCLEOTIDE SEQUENCE [LARGE SCALE GENOMIC DNA]</scope>
    <source>
        <strain evidence="20">CJ-2</strain>
    </source>
</reference>
<protein>
    <recommendedName>
        <fullName evidence="7 18">Phosphatidate cytidylyltransferase</fullName>
        <ecNumber evidence="6 18">2.7.7.41</ecNumber>
    </recommendedName>
</protein>
<evidence type="ECO:0000256" key="4">
    <source>
        <dbReference type="ARBA" id="ARBA00005189"/>
    </source>
</evidence>
<keyword evidence="14" id="KW-0443">Lipid metabolism</keyword>
<feature type="transmembrane region" description="Helical" evidence="19">
    <location>
        <begin position="109"/>
        <end position="128"/>
    </location>
</feature>
<dbReference type="EMBL" id="RIZI01000183">
    <property type="protein sequence ID" value="RNF59619.1"/>
    <property type="molecule type" value="Genomic_DNA"/>
</dbReference>
<organism evidence="20">
    <name type="scientific">Acidithiobacillus sulfuriphilus</name>
    <dbReference type="NCBI Taxonomy" id="1867749"/>
    <lineage>
        <taxon>Bacteria</taxon>
        <taxon>Pseudomonadati</taxon>
        <taxon>Pseudomonadota</taxon>
        <taxon>Acidithiobacillia</taxon>
        <taxon>Acidithiobacillales</taxon>
        <taxon>Acidithiobacillaceae</taxon>
        <taxon>Acidithiobacillus</taxon>
    </lineage>
</organism>
<evidence type="ECO:0000256" key="15">
    <source>
        <dbReference type="ARBA" id="ARBA00023136"/>
    </source>
</evidence>
<keyword evidence="9" id="KW-0444">Lipid biosynthesis</keyword>
<comment type="catalytic activity">
    <reaction evidence="1 18">
        <text>a 1,2-diacyl-sn-glycero-3-phosphate + CTP + H(+) = a CDP-1,2-diacyl-sn-glycerol + diphosphate</text>
        <dbReference type="Rhea" id="RHEA:16229"/>
        <dbReference type="ChEBI" id="CHEBI:15378"/>
        <dbReference type="ChEBI" id="CHEBI:33019"/>
        <dbReference type="ChEBI" id="CHEBI:37563"/>
        <dbReference type="ChEBI" id="CHEBI:58332"/>
        <dbReference type="ChEBI" id="CHEBI:58608"/>
        <dbReference type="EC" id="2.7.7.41"/>
    </reaction>
</comment>
<sequence>MLGQRIITGLILFLAVAALIFAVSGTVFAIFLLLLLILAGVEWSRLAGWHQPYPAALFFVLVAVGAYSLPLSPLFWAALGILWWLAFALALQIMPIAPNPAPPFWRRAGMALAGIPSLVPALYLALLLQARHPVFLLWIIMIVSAGDVGAYLIGKRYGRHRLAPRISPGKTWEGLAGGLLGSAVMGTLATFMVLGGGLGRLAAGAFLGLLAGLFGVAGDLGESFMKRRAGVKDSGHLLPGHGGLLDRLDSLSAGIPAFVGGLYFLGWMK</sequence>
<dbReference type="GO" id="GO:0004605">
    <property type="term" value="F:phosphatidate cytidylyltransferase activity"/>
    <property type="evidence" value="ECO:0007669"/>
    <property type="project" value="UniProtKB-EC"/>
</dbReference>
<keyword evidence="11 18" id="KW-0812">Transmembrane</keyword>
<evidence type="ECO:0000256" key="5">
    <source>
        <dbReference type="ARBA" id="ARBA00010185"/>
    </source>
</evidence>
<feature type="transmembrane region" description="Helical" evidence="19">
    <location>
        <begin position="6"/>
        <end position="39"/>
    </location>
</feature>
<dbReference type="GO" id="GO:0016024">
    <property type="term" value="P:CDP-diacylglycerol biosynthetic process"/>
    <property type="evidence" value="ECO:0007669"/>
    <property type="project" value="UniProtKB-UniPathway"/>
</dbReference>
<feature type="transmembrane region" description="Helical" evidence="19">
    <location>
        <begin position="134"/>
        <end position="154"/>
    </location>
</feature>
<feature type="transmembrane region" description="Helical" evidence="19">
    <location>
        <begin position="75"/>
        <end position="97"/>
    </location>
</feature>
<dbReference type="AlphaFoldDB" id="A0A3M8QTK5"/>
<name>A0A3M8QTK5_9PROT</name>
<dbReference type="GO" id="GO:0005886">
    <property type="term" value="C:plasma membrane"/>
    <property type="evidence" value="ECO:0007669"/>
    <property type="project" value="UniProtKB-SubCell"/>
</dbReference>
<keyword evidence="8" id="KW-1003">Cell membrane</keyword>
<keyword evidence="10 18" id="KW-0808">Transferase</keyword>
<dbReference type="PANTHER" id="PTHR46382:SF1">
    <property type="entry name" value="PHOSPHATIDATE CYTIDYLYLTRANSFERASE"/>
    <property type="match status" value="1"/>
</dbReference>
<evidence type="ECO:0000256" key="13">
    <source>
        <dbReference type="ARBA" id="ARBA00022989"/>
    </source>
</evidence>
<evidence type="ECO:0000256" key="17">
    <source>
        <dbReference type="ARBA" id="ARBA00023264"/>
    </source>
</evidence>
<dbReference type="OrthoDB" id="9799199at2"/>
<proteinExistence type="inferred from homology"/>
<feature type="transmembrane region" description="Helical" evidence="19">
    <location>
        <begin position="201"/>
        <end position="220"/>
    </location>
</feature>
<evidence type="ECO:0000313" key="20">
    <source>
        <dbReference type="EMBL" id="RNF59619.1"/>
    </source>
</evidence>
<comment type="pathway">
    <text evidence="3 18">Phospholipid metabolism; CDP-diacylglycerol biosynthesis; CDP-diacylglycerol from sn-glycerol 3-phosphate: step 3/3.</text>
</comment>
<feature type="transmembrane region" description="Helical" evidence="19">
    <location>
        <begin position="175"/>
        <end position="195"/>
    </location>
</feature>
<evidence type="ECO:0000256" key="7">
    <source>
        <dbReference type="ARBA" id="ARBA00019373"/>
    </source>
</evidence>
<evidence type="ECO:0000256" key="16">
    <source>
        <dbReference type="ARBA" id="ARBA00023209"/>
    </source>
</evidence>
<feature type="transmembrane region" description="Helical" evidence="19">
    <location>
        <begin position="51"/>
        <end position="69"/>
    </location>
</feature>
<dbReference type="RefSeq" id="WP_123104962.1">
    <property type="nucleotide sequence ID" value="NZ_CP127527.1"/>
</dbReference>
<evidence type="ECO:0000256" key="2">
    <source>
        <dbReference type="ARBA" id="ARBA00004651"/>
    </source>
</evidence>
<keyword evidence="17" id="KW-1208">Phospholipid metabolism</keyword>
<comment type="similarity">
    <text evidence="5 18">Belongs to the CDS family.</text>
</comment>
<dbReference type="PROSITE" id="PS01315">
    <property type="entry name" value="CDS"/>
    <property type="match status" value="1"/>
</dbReference>
<evidence type="ECO:0000256" key="8">
    <source>
        <dbReference type="ARBA" id="ARBA00022475"/>
    </source>
</evidence>